<reference evidence="3 4" key="1">
    <citation type="journal article" date="2019" name="Sci. Rep.">
        <title>Orb-weaving spider Araneus ventricosus genome elucidates the spidroin gene catalogue.</title>
        <authorList>
            <person name="Kono N."/>
            <person name="Nakamura H."/>
            <person name="Ohtoshi R."/>
            <person name="Moran D.A.P."/>
            <person name="Shinohara A."/>
            <person name="Yoshida Y."/>
            <person name="Fujiwara M."/>
            <person name="Mori M."/>
            <person name="Tomita M."/>
            <person name="Arakawa K."/>
        </authorList>
    </citation>
    <scope>NUCLEOTIDE SEQUENCE [LARGE SCALE GENOMIC DNA]</scope>
</reference>
<proteinExistence type="predicted"/>
<evidence type="ECO:0000313" key="3">
    <source>
        <dbReference type="EMBL" id="GBM73204.1"/>
    </source>
</evidence>
<dbReference type="AlphaFoldDB" id="A0A4Y2I6G1"/>
<dbReference type="Proteomes" id="UP000499080">
    <property type="component" value="Unassembled WGS sequence"/>
</dbReference>
<keyword evidence="4" id="KW-1185">Reference proteome</keyword>
<comment type="caution">
    <text evidence="3">The sequence shown here is derived from an EMBL/GenBank/DDBJ whole genome shotgun (WGS) entry which is preliminary data.</text>
</comment>
<gene>
    <name evidence="3" type="ORF">AVEN_228983_1</name>
</gene>
<dbReference type="EMBL" id="BGPR01002423">
    <property type="protein sequence ID" value="GBM73204.1"/>
    <property type="molecule type" value="Genomic_DNA"/>
</dbReference>
<accession>A0A4Y2I6G1</accession>
<name>A0A4Y2I6G1_ARAVE</name>
<evidence type="ECO:0000256" key="2">
    <source>
        <dbReference type="SAM" id="SignalP"/>
    </source>
</evidence>
<feature type="chain" id="PRO_5021460812" evidence="2">
    <location>
        <begin position="23"/>
        <end position="82"/>
    </location>
</feature>
<evidence type="ECO:0000313" key="4">
    <source>
        <dbReference type="Proteomes" id="UP000499080"/>
    </source>
</evidence>
<organism evidence="3 4">
    <name type="scientific">Araneus ventricosus</name>
    <name type="common">Orbweaver spider</name>
    <name type="synonym">Epeira ventricosa</name>
    <dbReference type="NCBI Taxonomy" id="182803"/>
    <lineage>
        <taxon>Eukaryota</taxon>
        <taxon>Metazoa</taxon>
        <taxon>Ecdysozoa</taxon>
        <taxon>Arthropoda</taxon>
        <taxon>Chelicerata</taxon>
        <taxon>Arachnida</taxon>
        <taxon>Araneae</taxon>
        <taxon>Araneomorphae</taxon>
        <taxon>Entelegynae</taxon>
        <taxon>Araneoidea</taxon>
        <taxon>Araneidae</taxon>
        <taxon>Araneus</taxon>
    </lineage>
</organism>
<feature type="signal peptide" evidence="2">
    <location>
        <begin position="1"/>
        <end position="22"/>
    </location>
</feature>
<keyword evidence="2" id="KW-0732">Signal</keyword>
<protein>
    <submittedName>
        <fullName evidence="3">Uncharacterized protein</fullName>
    </submittedName>
</protein>
<sequence length="82" mass="8912">MLTWTSRSVATLGLFHMDLVLLNRSQTTAPELATSLQPSAQAWARLTHVRFNMHQVRKQGGSSLESGFEPGAEALPLGPRGP</sequence>
<evidence type="ECO:0000256" key="1">
    <source>
        <dbReference type="SAM" id="MobiDB-lite"/>
    </source>
</evidence>
<feature type="region of interest" description="Disordered" evidence="1">
    <location>
        <begin position="58"/>
        <end position="82"/>
    </location>
</feature>